<dbReference type="GO" id="GO:0044183">
    <property type="term" value="F:protein folding chaperone"/>
    <property type="evidence" value="ECO:0007669"/>
    <property type="project" value="InterPro"/>
</dbReference>
<dbReference type="Pfam" id="PF00166">
    <property type="entry name" value="Cpn10"/>
    <property type="match status" value="1"/>
</dbReference>
<gene>
    <name evidence="5" type="primary">groS_3</name>
    <name evidence="3" type="synonym">groES</name>
    <name evidence="3" type="synonym">groS</name>
    <name evidence="5" type="ORF">KTA_28830</name>
</gene>
<keyword evidence="3" id="KW-0963">Cytoplasm</keyword>
<dbReference type="SUPFAM" id="SSF50129">
    <property type="entry name" value="GroES-like"/>
    <property type="match status" value="1"/>
</dbReference>
<sequence>MLGPTWRAKQQKLAEEREKTFVAKIRPVGDRVVVKPAAREEVTKSGIVIPDTAKEKPQEGTVVAVGSGRLLDNGERAALEVREGDRVLFAKYSGTEFKLDGEEYLVLKESDILAVLS</sequence>
<dbReference type="GO" id="GO:0046872">
    <property type="term" value="F:metal ion binding"/>
    <property type="evidence" value="ECO:0007669"/>
    <property type="project" value="TreeGrafter"/>
</dbReference>
<dbReference type="AlphaFoldDB" id="A0A455T7D1"/>
<dbReference type="GO" id="GO:0051087">
    <property type="term" value="F:protein-folding chaperone binding"/>
    <property type="evidence" value="ECO:0007669"/>
    <property type="project" value="TreeGrafter"/>
</dbReference>
<keyword evidence="2 3" id="KW-0143">Chaperone</keyword>
<dbReference type="GO" id="GO:0005737">
    <property type="term" value="C:cytoplasm"/>
    <property type="evidence" value="ECO:0007669"/>
    <property type="project" value="UniProtKB-SubCell"/>
</dbReference>
<dbReference type="NCBIfam" id="NF001530">
    <property type="entry name" value="PRK00364.1-6"/>
    <property type="match status" value="1"/>
</dbReference>
<dbReference type="FunFam" id="2.30.33.40:FF:000001">
    <property type="entry name" value="10 kDa chaperonin"/>
    <property type="match status" value="1"/>
</dbReference>
<dbReference type="PANTHER" id="PTHR10772">
    <property type="entry name" value="10 KDA HEAT SHOCK PROTEIN"/>
    <property type="match status" value="1"/>
</dbReference>
<dbReference type="GO" id="GO:0005524">
    <property type="term" value="F:ATP binding"/>
    <property type="evidence" value="ECO:0007669"/>
    <property type="project" value="InterPro"/>
</dbReference>
<dbReference type="InterPro" id="IPR020818">
    <property type="entry name" value="Chaperonin_GroES"/>
</dbReference>
<evidence type="ECO:0000256" key="4">
    <source>
        <dbReference type="RuleBase" id="RU000535"/>
    </source>
</evidence>
<dbReference type="GO" id="GO:0051082">
    <property type="term" value="F:unfolded protein binding"/>
    <property type="evidence" value="ECO:0007669"/>
    <property type="project" value="TreeGrafter"/>
</dbReference>
<evidence type="ECO:0000256" key="2">
    <source>
        <dbReference type="ARBA" id="ARBA00023186"/>
    </source>
</evidence>
<dbReference type="NCBIfam" id="NF001534">
    <property type="entry name" value="PRK00364.2-5"/>
    <property type="match status" value="1"/>
</dbReference>
<proteinExistence type="inferred from homology"/>
<dbReference type="SMART" id="SM00883">
    <property type="entry name" value="Cpn10"/>
    <property type="match status" value="1"/>
</dbReference>
<protein>
    <recommendedName>
        <fullName evidence="3">Co-chaperonin GroES</fullName>
    </recommendedName>
    <alternativeName>
        <fullName evidence="3">10 kDa chaperonin</fullName>
    </alternativeName>
    <alternativeName>
        <fullName evidence="3">Chaperonin-10</fullName>
        <shortName evidence="3">Cpn10</shortName>
    </alternativeName>
</protein>
<comment type="subcellular location">
    <subcellularLocation>
        <location evidence="3">Cytoplasm</location>
    </subcellularLocation>
</comment>
<evidence type="ECO:0000256" key="1">
    <source>
        <dbReference type="ARBA" id="ARBA00006975"/>
    </source>
</evidence>
<dbReference type="PANTHER" id="PTHR10772:SF58">
    <property type="entry name" value="CO-CHAPERONIN GROES"/>
    <property type="match status" value="1"/>
</dbReference>
<comment type="function">
    <text evidence="3 4">Together with the chaperonin GroEL, plays an essential role in assisting protein folding. The GroEL-GroES system forms a nano-cage that allows encapsulation of the non-native substrate proteins and provides a physical environment optimized to promote and accelerate protein folding. GroES binds to the apical surface of the GroEL ring, thereby capping the opening of the GroEL channel.</text>
</comment>
<name>A0A455T7D1_9CHLR</name>
<reference evidence="5" key="1">
    <citation type="submission" date="2018-12" db="EMBL/GenBank/DDBJ databases">
        <title>Novel natural products biosynthetic potential of the class Ktedonobacteria.</title>
        <authorList>
            <person name="Zheng Y."/>
            <person name="Saitou A."/>
            <person name="Wang C.M."/>
            <person name="Toyoda A."/>
            <person name="Minakuchi Y."/>
            <person name="Sekiguchi Y."/>
            <person name="Ueda K."/>
            <person name="Takano H."/>
            <person name="Sakai Y."/>
            <person name="Yokota A."/>
            <person name="Yabe S."/>
        </authorList>
    </citation>
    <scope>NUCLEOTIDE SEQUENCE</scope>
    <source>
        <strain evidence="5">A3-2</strain>
    </source>
</reference>
<dbReference type="InterPro" id="IPR011032">
    <property type="entry name" value="GroES-like_sf"/>
</dbReference>
<dbReference type="CDD" id="cd00320">
    <property type="entry name" value="cpn10"/>
    <property type="match status" value="1"/>
</dbReference>
<dbReference type="HAMAP" id="MF_00580">
    <property type="entry name" value="CH10"/>
    <property type="match status" value="1"/>
</dbReference>
<evidence type="ECO:0000313" key="5">
    <source>
        <dbReference type="EMBL" id="BBH94684.1"/>
    </source>
</evidence>
<dbReference type="Gene3D" id="2.30.33.40">
    <property type="entry name" value="GroES chaperonin"/>
    <property type="match status" value="1"/>
</dbReference>
<dbReference type="NCBIfam" id="NF001531">
    <property type="entry name" value="PRK00364.2-2"/>
    <property type="match status" value="1"/>
</dbReference>
<comment type="similarity">
    <text evidence="1 3 4">Belongs to the GroES chaperonin family.</text>
</comment>
<dbReference type="PRINTS" id="PR00297">
    <property type="entry name" value="CHAPERONIN10"/>
</dbReference>
<dbReference type="NCBIfam" id="NF001527">
    <property type="entry name" value="PRK00364.1-2"/>
    <property type="match status" value="1"/>
</dbReference>
<dbReference type="EMBL" id="AP019377">
    <property type="protein sequence ID" value="BBH94684.1"/>
    <property type="molecule type" value="Genomic_DNA"/>
</dbReference>
<comment type="subunit">
    <text evidence="3">Heptamer of 7 subunits arranged in a ring. Interacts with the chaperonin GroEL.</text>
</comment>
<accession>A0A455T7D1</accession>
<evidence type="ECO:0000256" key="3">
    <source>
        <dbReference type="HAMAP-Rule" id="MF_00580"/>
    </source>
</evidence>
<dbReference type="InterPro" id="IPR037124">
    <property type="entry name" value="Chaperonin_GroES_sf"/>
</dbReference>
<organism evidence="5">
    <name type="scientific">Thermogemmatispora argillosa</name>
    <dbReference type="NCBI Taxonomy" id="2045280"/>
    <lineage>
        <taxon>Bacteria</taxon>
        <taxon>Bacillati</taxon>
        <taxon>Chloroflexota</taxon>
        <taxon>Ktedonobacteria</taxon>
        <taxon>Thermogemmatisporales</taxon>
        <taxon>Thermogemmatisporaceae</taxon>
        <taxon>Thermogemmatispora</taxon>
    </lineage>
</organism>
<dbReference type="NCBIfam" id="NF001533">
    <property type="entry name" value="PRK00364.2-4"/>
    <property type="match status" value="1"/>
</dbReference>